<gene>
    <name evidence="1" type="ORF">SAMN05660461_5329</name>
</gene>
<dbReference type="STRING" id="393003.SAMN05660461_5329"/>
<reference evidence="1 2" key="1">
    <citation type="submission" date="2017-02" db="EMBL/GenBank/DDBJ databases">
        <authorList>
            <person name="Peterson S.W."/>
        </authorList>
    </citation>
    <scope>NUCLEOTIDE SEQUENCE [LARGE SCALE GENOMIC DNA]</scope>
    <source>
        <strain evidence="1 2">DSM 18108</strain>
    </source>
</reference>
<dbReference type="AlphaFoldDB" id="A0A1T5P9P7"/>
<sequence>MEYFNGQFDCIFKLKRWGQPDNDGIIPVVGQKPGLFTSGMSFGWFRLKIEKIRKKHTKLGGHNFAAISGNCLPIFILSNMTKFWANIGL</sequence>
<dbReference type="EMBL" id="FUZZ01000005">
    <property type="protein sequence ID" value="SKD09441.1"/>
    <property type="molecule type" value="Genomic_DNA"/>
</dbReference>
<organism evidence="1 2">
    <name type="scientific">Chitinophaga ginsengisegetis</name>
    <dbReference type="NCBI Taxonomy" id="393003"/>
    <lineage>
        <taxon>Bacteria</taxon>
        <taxon>Pseudomonadati</taxon>
        <taxon>Bacteroidota</taxon>
        <taxon>Chitinophagia</taxon>
        <taxon>Chitinophagales</taxon>
        <taxon>Chitinophagaceae</taxon>
        <taxon>Chitinophaga</taxon>
    </lineage>
</organism>
<dbReference type="Proteomes" id="UP000190166">
    <property type="component" value="Unassembled WGS sequence"/>
</dbReference>
<name>A0A1T5P9P7_9BACT</name>
<accession>A0A1T5P9P7</accession>
<protein>
    <submittedName>
        <fullName evidence="1">Uncharacterized protein</fullName>
    </submittedName>
</protein>
<evidence type="ECO:0000313" key="1">
    <source>
        <dbReference type="EMBL" id="SKD09441.1"/>
    </source>
</evidence>
<proteinExistence type="predicted"/>
<evidence type="ECO:0000313" key="2">
    <source>
        <dbReference type="Proteomes" id="UP000190166"/>
    </source>
</evidence>
<keyword evidence="2" id="KW-1185">Reference proteome</keyword>